<name>H6X4I6_9CAUD</name>
<dbReference type="GeneID" id="14012967"/>
<protein>
    <submittedName>
        <fullName evidence="1">Uncharacterized protein</fullName>
    </submittedName>
</protein>
<gene>
    <name evidence="1" type="ORF">RaK2_00379</name>
</gene>
<evidence type="ECO:0000313" key="1">
    <source>
        <dbReference type="EMBL" id="AFA44652.1"/>
    </source>
</evidence>
<reference evidence="1 2" key="1">
    <citation type="journal article" date="2012" name="J. Virol.">
        <title>Genome of Klebsiella sp.-Infecting Bacteriophage vB_KleM_RaK2.</title>
        <authorList>
            <person name="Simoliunas E."/>
            <person name="Kaliniene L."/>
            <person name="Truncaite L."/>
            <person name="Klausa V."/>
            <person name="Zajanckauskaite A."/>
            <person name="Meskys R."/>
        </authorList>
    </citation>
    <scope>NUCLEOTIDE SEQUENCE [LARGE SCALE GENOMIC DNA]</scope>
</reference>
<accession>H6X4I6</accession>
<dbReference type="EMBL" id="JQ513383">
    <property type="protein sequence ID" value="AFA44652.1"/>
    <property type="molecule type" value="Genomic_DNA"/>
</dbReference>
<sequence length="138" mass="16413">MSYRSSLFFAQKVYYTVQCFYNSEFDNTVLKKTGNDSVFDYYDYQNLFFGYPVFNTTQMDCHISLDFSFMTFNSYSTDYMSLDSVVRLNSDNIVLIHNSEDYDFFSNSYTEKELFVCTVFSYLILNKCKPFYLDLSII</sequence>
<dbReference type="Proteomes" id="UP000007524">
    <property type="component" value="Segment"/>
</dbReference>
<organism evidence="1 2">
    <name type="scientific">Klebsiella phage vB_KleM_RaK2</name>
    <dbReference type="NCBI Taxonomy" id="1147094"/>
    <lineage>
        <taxon>Viruses</taxon>
        <taxon>Duplodnaviria</taxon>
        <taxon>Heunggongvirae</taxon>
        <taxon>Uroviricota</taxon>
        <taxon>Caudoviricetes</taxon>
        <taxon>Alcyoneusvirus</taxon>
        <taxon>Alcyoneusvirus RaK2</taxon>
    </lineage>
</organism>
<evidence type="ECO:0000313" key="2">
    <source>
        <dbReference type="Proteomes" id="UP000007524"/>
    </source>
</evidence>
<proteinExistence type="predicted"/>
<dbReference type="KEGG" id="vg:14012967"/>
<dbReference type="RefSeq" id="YP_007007534.1">
    <property type="nucleotide sequence ID" value="NC_019526.1"/>
</dbReference>
<keyword evidence="2" id="KW-1185">Reference proteome</keyword>